<feature type="transmembrane region" description="Helical" evidence="4">
    <location>
        <begin position="294"/>
        <end position="312"/>
    </location>
</feature>
<protein>
    <submittedName>
        <fullName evidence="6">D-galactonate transporter</fullName>
    </submittedName>
</protein>
<gene>
    <name evidence="6" type="ORF">AWB70_02433</name>
</gene>
<dbReference type="EMBL" id="FCNY02000005">
    <property type="protein sequence ID" value="SAL35006.1"/>
    <property type="molecule type" value="Genomic_DNA"/>
</dbReference>
<accession>A0A158GSB3</accession>
<feature type="transmembrane region" description="Helical" evidence="4">
    <location>
        <begin position="151"/>
        <end position="169"/>
    </location>
</feature>
<reference evidence="7" key="1">
    <citation type="submission" date="2016-01" db="EMBL/GenBank/DDBJ databases">
        <authorList>
            <person name="Peeters C."/>
        </authorList>
    </citation>
    <scope>NUCLEOTIDE SEQUENCE [LARGE SCALE GENOMIC DNA]</scope>
</reference>
<dbReference type="GO" id="GO:0022857">
    <property type="term" value="F:transmembrane transporter activity"/>
    <property type="evidence" value="ECO:0007669"/>
    <property type="project" value="InterPro"/>
</dbReference>
<dbReference type="InterPro" id="IPR052952">
    <property type="entry name" value="MFS-Transporter"/>
</dbReference>
<feature type="transmembrane region" description="Helical" evidence="4">
    <location>
        <begin position="91"/>
        <end position="115"/>
    </location>
</feature>
<keyword evidence="1 4" id="KW-0812">Transmembrane</keyword>
<feature type="transmembrane region" description="Helical" evidence="4">
    <location>
        <begin position="318"/>
        <end position="338"/>
    </location>
</feature>
<dbReference type="Proteomes" id="UP000054740">
    <property type="component" value="Unassembled WGS sequence"/>
</dbReference>
<evidence type="ECO:0000256" key="3">
    <source>
        <dbReference type="ARBA" id="ARBA00023136"/>
    </source>
</evidence>
<feature type="transmembrane region" description="Helical" evidence="4">
    <location>
        <begin position="121"/>
        <end position="144"/>
    </location>
</feature>
<keyword evidence="3 4" id="KW-0472">Membrane</keyword>
<keyword evidence="2 4" id="KW-1133">Transmembrane helix</keyword>
<feature type="domain" description="Major facilitator superfamily (MFS) profile" evidence="5">
    <location>
        <begin position="26"/>
        <end position="407"/>
    </location>
</feature>
<dbReference type="PROSITE" id="PS50850">
    <property type="entry name" value="MFS"/>
    <property type="match status" value="1"/>
</dbReference>
<proteinExistence type="predicted"/>
<name>A0A158GSB3_CABCO</name>
<dbReference type="InterPro" id="IPR036259">
    <property type="entry name" value="MFS_trans_sf"/>
</dbReference>
<evidence type="ECO:0000313" key="6">
    <source>
        <dbReference type="EMBL" id="SAL35006.1"/>
    </source>
</evidence>
<organism evidence="6 7">
    <name type="scientific">Caballeronia cordobensis</name>
    <name type="common">Burkholderia cordobensis</name>
    <dbReference type="NCBI Taxonomy" id="1353886"/>
    <lineage>
        <taxon>Bacteria</taxon>
        <taxon>Pseudomonadati</taxon>
        <taxon>Pseudomonadota</taxon>
        <taxon>Betaproteobacteria</taxon>
        <taxon>Burkholderiales</taxon>
        <taxon>Burkholderiaceae</taxon>
        <taxon>Caballeronia</taxon>
    </lineage>
</organism>
<feature type="transmembrane region" description="Helical" evidence="4">
    <location>
        <begin position="21"/>
        <end position="39"/>
    </location>
</feature>
<keyword evidence="7" id="KW-1185">Reference proteome</keyword>
<dbReference type="Pfam" id="PF07690">
    <property type="entry name" value="MFS_1"/>
    <property type="match status" value="1"/>
</dbReference>
<evidence type="ECO:0000256" key="1">
    <source>
        <dbReference type="ARBA" id="ARBA00022692"/>
    </source>
</evidence>
<feature type="transmembrane region" description="Helical" evidence="4">
    <location>
        <begin position="220"/>
        <end position="240"/>
    </location>
</feature>
<evidence type="ECO:0000256" key="4">
    <source>
        <dbReference type="SAM" id="Phobius"/>
    </source>
</evidence>
<feature type="transmembrane region" description="Helical" evidence="4">
    <location>
        <begin position="383"/>
        <end position="402"/>
    </location>
</feature>
<dbReference type="AlphaFoldDB" id="A0A158GSB3"/>
<feature type="transmembrane region" description="Helical" evidence="4">
    <location>
        <begin position="59"/>
        <end position="79"/>
    </location>
</feature>
<dbReference type="SUPFAM" id="SSF103473">
    <property type="entry name" value="MFS general substrate transporter"/>
    <property type="match status" value="1"/>
</dbReference>
<dbReference type="InterPro" id="IPR020846">
    <property type="entry name" value="MFS_dom"/>
</dbReference>
<feature type="transmembrane region" description="Helical" evidence="4">
    <location>
        <begin position="359"/>
        <end position="377"/>
    </location>
</feature>
<feature type="transmembrane region" description="Helical" evidence="4">
    <location>
        <begin position="181"/>
        <end position="200"/>
    </location>
</feature>
<dbReference type="InterPro" id="IPR011701">
    <property type="entry name" value="MFS"/>
</dbReference>
<feature type="transmembrane region" description="Helical" evidence="4">
    <location>
        <begin position="260"/>
        <end position="282"/>
    </location>
</feature>
<dbReference type="PANTHER" id="PTHR23527:SF1">
    <property type="entry name" value="BLL3282 PROTEIN"/>
    <property type="match status" value="1"/>
</dbReference>
<dbReference type="PANTHER" id="PTHR23527">
    <property type="entry name" value="BLL3282 PROTEIN"/>
    <property type="match status" value="1"/>
</dbReference>
<sequence length="411" mass="43201">MSSPLESVHAAAGSTAATHGAYRWFVVFLGWLALDFTFVDRLAWGTVAVQASDSLGLPLMSLGVFVTAFFCGYVIANALGGLLTDRVGGRVMLASTIFILGLLTFCFSMTTSVAMGMMLQALMGLAAGADIAATVKLVTAWFGVKDRGKAIGFLLTAAPCSVMITNAVVPSLMRAVGWHAVYQILGVCTAAFGLLSYLLVRDSPVREARHQGPRMPIWPLLRNPQFVLLLVAGFGGYWAVWGFAFLVNALMVKQHGLSPVAAGAVVIWFGATSLVSKPIVGFISDAMGGVRKPLMLGIMAAFAVMMIAFSFVEGTFALTVAAAAVGFFSLAWSPLMTATVAESGGRSRVGLATGVANGLWQFAGVWSPAAAGLVFQWTHAYHAPFYLLAAGPIVSTIALVWVKDGLSAEGR</sequence>
<evidence type="ECO:0000259" key="5">
    <source>
        <dbReference type="PROSITE" id="PS50850"/>
    </source>
</evidence>
<dbReference type="Gene3D" id="1.20.1250.20">
    <property type="entry name" value="MFS general substrate transporter like domains"/>
    <property type="match status" value="2"/>
</dbReference>
<evidence type="ECO:0000256" key="2">
    <source>
        <dbReference type="ARBA" id="ARBA00022989"/>
    </source>
</evidence>
<evidence type="ECO:0000313" key="7">
    <source>
        <dbReference type="Proteomes" id="UP000054740"/>
    </source>
</evidence>
<dbReference type="RefSeq" id="WP_050878536.1">
    <property type="nucleotide sequence ID" value="NZ_FCNY02000005.1"/>
</dbReference>